<sequence>MAVGRPGKSITVNGHKIPRCGMRVKRIHAQLSKSNMFINIEPRGETAVRVGETLQILCTAPRELRVCRVEIPGEGSIVLTGSDPPSEDGNIEYYGKGLTTGECGVRIAKVKESYHGIFKCSLTTKNTRQEATASLNIVVAKPPETVEIFTNSGSLGGNTFRKGEKLEISCKAKSGRPAANLTLFLDEEPIGEERISYDMNMNAIAMQNASRSLDWTDNGRTIRCIANHIALDRPIEQTKPLEVYYPPQSQPTVERFGYVIGRRGIINVTVHAHPRPRFTWRVNNERIEEGRPDESNRLETSTAVDLGNGAWSVILMIDSVQKSDTEKEYMLMATNNEGSNEYRIVLSTSSEPAGVDLDAGSIIGIVVGVLVLLLIIFLVIFARATGRWCFAARRRGDEETAGDVGAGSEAHITPGDEDEDQEDPRIIDEKVPQGGQENPIHTSTEYVNGRTDVKDTKKDEKTDTPV</sequence>
<evidence type="ECO:0000313" key="10">
    <source>
        <dbReference type="Proteomes" id="UP000078540"/>
    </source>
</evidence>
<evidence type="ECO:0000256" key="4">
    <source>
        <dbReference type="ARBA" id="ARBA00023180"/>
    </source>
</evidence>
<feature type="transmembrane region" description="Helical" evidence="7">
    <location>
        <begin position="362"/>
        <end position="385"/>
    </location>
</feature>
<evidence type="ECO:0000259" key="8">
    <source>
        <dbReference type="SMART" id="SM00409"/>
    </source>
</evidence>
<dbReference type="GO" id="GO:0098609">
    <property type="term" value="P:cell-cell adhesion"/>
    <property type="evidence" value="ECO:0007669"/>
    <property type="project" value="TreeGrafter"/>
</dbReference>
<keyword evidence="2 7" id="KW-0472">Membrane</keyword>
<dbReference type="STRING" id="520822.A0A195B0A6"/>
<dbReference type="GO" id="GO:0005886">
    <property type="term" value="C:plasma membrane"/>
    <property type="evidence" value="ECO:0007669"/>
    <property type="project" value="TreeGrafter"/>
</dbReference>
<dbReference type="GO" id="GO:0050839">
    <property type="term" value="F:cell adhesion molecule binding"/>
    <property type="evidence" value="ECO:0007669"/>
    <property type="project" value="TreeGrafter"/>
</dbReference>
<evidence type="ECO:0000256" key="2">
    <source>
        <dbReference type="ARBA" id="ARBA00023136"/>
    </source>
</evidence>
<gene>
    <name evidence="9" type="ORF">ALC53_11981</name>
</gene>
<dbReference type="InterPro" id="IPR003599">
    <property type="entry name" value="Ig_sub"/>
</dbReference>
<evidence type="ECO:0000256" key="1">
    <source>
        <dbReference type="ARBA" id="ARBA00004479"/>
    </source>
</evidence>
<feature type="domain" description="Immunoglobulin" evidence="8">
    <location>
        <begin position="155"/>
        <end position="347"/>
    </location>
</feature>
<dbReference type="PANTHER" id="PTHR11640:SF31">
    <property type="entry name" value="IRREGULAR CHIASM C-ROUGHEST PROTEIN-RELATED"/>
    <property type="match status" value="1"/>
</dbReference>
<organism evidence="9 10">
    <name type="scientific">Atta colombica</name>
    <dbReference type="NCBI Taxonomy" id="520822"/>
    <lineage>
        <taxon>Eukaryota</taxon>
        <taxon>Metazoa</taxon>
        <taxon>Ecdysozoa</taxon>
        <taxon>Arthropoda</taxon>
        <taxon>Hexapoda</taxon>
        <taxon>Insecta</taxon>
        <taxon>Pterygota</taxon>
        <taxon>Neoptera</taxon>
        <taxon>Endopterygota</taxon>
        <taxon>Hymenoptera</taxon>
        <taxon>Apocrita</taxon>
        <taxon>Aculeata</taxon>
        <taxon>Formicoidea</taxon>
        <taxon>Formicidae</taxon>
        <taxon>Myrmicinae</taxon>
        <taxon>Atta</taxon>
    </lineage>
</organism>
<name>A0A195B0A6_9HYME</name>
<keyword evidence="7" id="KW-0812">Transmembrane</keyword>
<feature type="compositionally biased region" description="Basic and acidic residues" evidence="6">
    <location>
        <begin position="451"/>
        <end position="466"/>
    </location>
</feature>
<feature type="domain" description="Immunoglobulin" evidence="8">
    <location>
        <begin position="43"/>
        <end position="138"/>
    </location>
</feature>
<evidence type="ECO:0000256" key="5">
    <source>
        <dbReference type="ARBA" id="ARBA00023319"/>
    </source>
</evidence>
<dbReference type="SUPFAM" id="SSF48726">
    <property type="entry name" value="Immunoglobulin"/>
    <property type="match status" value="2"/>
</dbReference>
<dbReference type="EMBL" id="KQ976694">
    <property type="protein sequence ID" value="KYM77639.1"/>
    <property type="molecule type" value="Genomic_DNA"/>
</dbReference>
<dbReference type="GO" id="GO:0005911">
    <property type="term" value="C:cell-cell junction"/>
    <property type="evidence" value="ECO:0007669"/>
    <property type="project" value="TreeGrafter"/>
</dbReference>
<keyword evidence="5" id="KW-0393">Immunoglobulin domain</keyword>
<dbReference type="InterPro" id="IPR051275">
    <property type="entry name" value="Cell_adhesion_signaling"/>
</dbReference>
<protein>
    <submittedName>
        <fullName evidence="9">Fasciclin-3</fullName>
    </submittedName>
</protein>
<dbReference type="Gene3D" id="2.60.40.10">
    <property type="entry name" value="Immunoglobulins"/>
    <property type="match status" value="2"/>
</dbReference>
<comment type="subcellular location">
    <subcellularLocation>
        <location evidence="1">Membrane</location>
        <topology evidence="1">Single-pass type I membrane protein</topology>
    </subcellularLocation>
</comment>
<evidence type="ECO:0000256" key="3">
    <source>
        <dbReference type="ARBA" id="ARBA00023157"/>
    </source>
</evidence>
<accession>A0A195B0A6</accession>
<dbReference type="SMART" id="SM00409">
    <property type="entry name" value="IG"/>
    <property type="match status" value="2"/>
</dbReference>
<dbReference type="Proteomes" id="UP000078540">
    <property type="component" value="Unassembled WGS sequence"/>
</dbReference>
<keyword evidence="4" id="KW-0325">Glycoprotein</keyword>
<reference evidence="9 10" key="1">
    <citation type="submission" date="2015-09" db="EMBL/GenBank/DDBJ databases">
        <title>Atta colombica WGS genome.</title>
        <authorList>
            <person name="Nygaard S."/>
            <person name="Hu H."/>
            <person name="Boomsma J."/>
            <person name="Zhang G."/>
        </authorList>
    </citation>
    <scope>NUCLEOTIDE SEQUENCE [LARGE SCALE GENOMIC DNA]</scope>
    <source>
        <strain evidence="9">Treedump-2</strain>
        <tissue evidence="9">Whole body</tissue>
    </source>
</reference>
<evidence type="ECO:0000256" key="6">
    <source>
        <dbReference type="SAM" id="MobiDB-lite"/>
    </source>
</evidence>
<keyword evidence="3" id="KW-1015">Disulfide bond</keyword>
<proteinExistence type="predicted"/>
<dbReference type="AlphaFoldDB" id="A0A195B0A6"/>
<feature type="region of interest" description="Disordered" evidence="6">
    <location>
        <begin position="399"/>
        <end position="466"/>
    </location>
</feature>
<dbReference type="InterPro" id="IPR036179">
    <property type="entry name" value="Ig-like_dom_sf"/>
</dbReference>
<keyword evidence="10" id="KW-1185">Reference proteome</keyword>
<feature type="compositionally biased region" description="Polar residues" evidence="6">
    <location>
        <begin position="435"/>
        <end position="446"/>
    </location>
</feature>
<evidence type="ECO:0000256" key="7">
    <source>
        <dbReference type="SAM" id="Phobius"/>
    </source>
</evidence>
<dbReference type="InterPro" id="IPR013783">
    <property type="entry name" value="Ig-like_fold"/>
</dbReference>
<keyword evidence="7" id="KW-1133">Transmembrane helix</keyword>
<dbReference type="PANTHER" id="PTHR11640">
    <property type="entry name" value="NEPHRIN"/>
    <property type="match status" value="1"/>
</dbReference>
<evidence type="ECO:0000313" key="9">
    <source>
        <dbReference type="EMBL" id="KYM77639.1"/>
    </source>
</evidence>